<name>A0A1Y5ILL7_OSTTA</name>
<dbReference type="Pfam" id="PF03109">
    <property type="entry name" value="ABC1"/>
    <property type="match status" value="1"/>
</dbReference>
<dbReference type="InterPro" id="IPR050154">
    <property type="entry name" value="UbiB_kinase"/>
</dbReference>
<dbReference type="GO" id="GO:0004672">
    <property type="term" value="F:protein kinase activity"/>
    <property type="evidence" value="ECO:0007669"/>
    <property type="project" value="InterPro"/>
</dbReference>
<dbReference type="Proteomes" id="UP000195557">
    <property type="component" value="Unassembled WGS sequence"/>
</dbReference>
<dbReference type="PANTHER" id="PTHR10566">
    <property type="entry name" value="CHAPERONE-ACTIVITY OF BC1 COMPLEX CABC1 -RELATED"/>
    <property type="match status" value="1"/>
</dbReference>
<dbReference type="eggNOG" id="KOG1235">
    <property type="taxonomic scope" value="Eukaryota"/>
</dbReference>
<accession>A0A1Y5ILL7</accession>
<dbReference type="SUPFAM" id="SSF56112">
    <property type="entry name" value="Protein kinase-like (PK-like)"/>
    <property type="match status" value="1"/>
</dbReference>
<proteinExistence type="inferred from homology"/>
<dbReference type="GO" id="GO:0005524">
    <property type="term" value="F:ATP binding"/>
    <property type="evidence" value="ECO:0007669"/>
    <property type="project" value="InterPro"/>
</dbReference>
<dbReference type="InterPro" id="IPR000719">
    <property type="entry name" value="Prot_kinase_dom"/>
</dbReference>
<evidence type="ECO:0000313" key="3">
    <source>
        <dbReference type="EMBL" id="OUS49557.1"/>
    </source>
</evidence>
<evidence type="ECO:0000259" key="2">
    <source>
        <dbReference type="PROSITE" id="PS50011"/>
    </source>
</evidence>
<organism evidence="3">
    <name type="scientific">Ostreococcus tauri</name>
    <name type="common">Marine green alga</name>
    <dbReference type="NCBI Taxonomy" id="70448"/>
    <lineage>
        <taxon>Eukaryota</taxon>
        <taxon>Viridiplantae</taxon>
        <taxon>Chlorophyta</taxon>
        <taxon>Mamiellophyceae</taxon>
        <taxon>Mamiellales</taxon>
        <taxon>Bathycoccaceae</taxon>
        <taxon>Ostreococcus</taxon>
    </lineage>
</organism>
<evidence type="ECO:0000256" key="1">
    <source>
        <dbReference type="ARBA" id="ARBA00009670"/>
    </source>
</evidence>
<gene>
    <name evidence="3" type="ORF">BE221DRAFT_188852</name>
</gene>
<dbReference type="PROSITE" id="PS50011">
    <property type="entry name" value="PROTEIN_KINASE_DOM"/>
    <property type="match status" value="1"/>
</dbReference>
<dbReference type="EMBL" id="KZ155771">
    <property type="protein sequence ID" value="OUS49557.1"/>
    <property type="molecule type" value="Genomic_DNA"/>
</dbReference>
<sequence>MRVAAVVSRGASSSAMRAMSSSASTRSCERSGARATLKSEKMCFGGSTRVILGRARAHGAVGRRAVTTEARVAGIIDVKRVTEVAGAAALEVSKQVRMRGVEAPDVEKSYVARSATTEVDADGLPLVYDKEAIQKYWDKQGGALQRRWGEFLSLSVPFLTKIATLAITGGSAELSKNDRVLARDARIIIEKLGPTYIKAGQMMSVRPDVLPQAALDELAVLQDSVKPFDTPTAIDTIESELGGPLSEFFDEISEVPVAAASLAQVYRAKLKSTGEYVAVKVQRPKILDTVSKDLYVLRRAAEVYQGLIERFAPQQRTDYVGLLNEWAVGFYTELDFLNEAANQQKLRDLLAQEQVKDIYVPEVKHELCTRRVLVTEWIDGVKLSDCPSEEIRDLVGIGQECFLVQLLQVGFFHSDPHPGNLMKLNDTSKGKLAILDFGLVASIQQEDMDTMVSSIIHLANKDYPSLVDDFIDLKILPPDCDRAKVVPLMDKALSPYVKGGGAKKYEAELKRMYNMDGSLSSTAGGFQAMTQDLLTVLNDIPFSIPPYFALLGRAVVTLEGIALIGNPDYRLVMEAYPFVARKLLREDRPEAQRALEEVLYASTQGGGSILQGQRLAVMLNSAMGIVAKSEDVFVDLETIPEDAATLDQSLKYLMQPQAASLRNLLEREAVTAADLLLRQALRKGVNRFFAQFPKPPTWLPFSNAFPNPRDVTGPVLLPVSGSATPVPAFASPGQLLDLAAPQLDLEEEVFALALGDLAGGLIGKDAATVLTGDAFLEPEAVAALFLGIISSGELPIGTSEDVRRIAASARDSLRTVTPNGESSEEQSFENLIAAVQKLDSEERAVLNKATERVISRVYERFCERLVPLTGGPAVAAQESDDRVALNAR</sequence>
<dbReference type="PANTHER" id="PTHR10566:SF121">
    <property type="entry name" value="PROTEIN KINASE DOMAIN-CONTAINING PROTEIN"/>
    <property type="match status" value="1"/>
</dbReference>
<dbReference type="InterPro" id="IPR004147">
    <property type="entry name" value="ABC1_dom"/>
</dbReference>
<dbReference type="AlphaFoldDB" id="A0A1Y5ILL7"/>
<dbReference type="InterPro" id="IPR011009">
    <property type="entry name" value="Kinase-like_dom_sf"/>
</dbReference>
<reference evidence="3" key="1">
    <citation type="submission" date="2017-04" db="EMBL/GenBank/DDBJ databases">
        <title>Population genomics of picophytoplankton unveils novel chromosome hypervariability.</title>
        <authorList>
            <consortium name="DOE Joint Genome Institute"/>
            <person name="Blanc-Mathieu R."/>
            <person name="Krasovec M."/>
            <person name="Hebrard M."/>
            <person name="Yau S."/>
            <person name="Desgranges E."/>
            <person name="Martin J."/>
            <person name="Schackwitz W."/>
            <person name="Kuo A."/>
            <person name="Salin G."/>
            <person name="Donnadieu C."/>
            <person name="Desdevises Y."/>
            <person name="Sanchez-Ferandin S."/>
            <person name="Moreau H."/>
            <person name="Rivals E."/>
            <person name="Grigoriev I.V."/>
            <person name="Grimsley N."/>
            <person name="Eyre-Walker A."/>
            <person name="Piganeau G."/>
        </authorList>
    </citation>
    <scope>NUCLEOTIDE SEQUENCE [LARGE SCALE GENOMIC DNA]</scope>
    <source>
        <strain evidence="3">RCC 1115</strain>
    </source>
</reference>
<dbReference type="CDD" id="cd05121">
    <property type="entry name" value="ABC1_ADCK3-like"/>
    <property type="match status" value="1"/>
</dbReference>
<protein>
    <submittedName>
        <fullName evidence="3">ABC1 family-domain-containing protein</fullName>
    </submittedName>
</protein>
<comment type="similarity">
    <text evidence="1">Belongs to the protein kinase superfamily. ADCK protein kinase family.</text>
</comment>
<feature type="domain" description="Protein kinase" evidence="2">
    <location>
        <begin position="251"/>
        <end position="610"/>
    </location>
</feature>